<dbReference type="PANTHER" id="PTHR42760">
    <property type="entry name" value="SHORT-CHAIN DEHYDROGENASES/REDUCTASES FAMILY MEMBER"/>
    <property type="match status" value="1"/>
</dbReference>
<evidence type="ECO:0000256" key="1">
    <source>
        <dbReference type="ARBA" id="ARBA00006484"/>
    </source>
</evidence>
<keyword evidence="2" id="KW-0560">Oxidoreductase</keyword>
<protein>
    <submittedName>
        <fullName evidence="3">SDR family oxidoreductase</fullName>
    </submittedName>
</protein>
<evidence type="ECO:0000313" key="4">
    <source>
        <dbReference type="Proteomes" id="UP000266426"/>
    </source>
</evidence>
<dbReference type="InterPro" id="IPR036291">
    <property type="entry name" value="NAD(P)-bd_dom_sf"/>
</dbReference>
<reference evidence="3 4" key="1">
    <citation type="journal article" date="2017" name="ISME J.">
        <title>Energy and carbon metabolisms in a deep terrestrial subsurface fluid microbial community.</title>
        <authorList>
            <person name="Momper L."/>
            <person name="Jungbluth S.P."/>
            <person name="Lee M.D."/>
            <person name="Amend J.P."/>
        </authorList>
    </citation>
    <scope>NUCLEOTIDE SEQUENCE [LARGE SCALE GENOMIC DNA]</scope>
    <source>
        <strain evidence="3">SURF_26</strain>
    </source>
</reference>
<dbReference type="Gene3D" id="3.40.50.720">
    <property type="entry name" value="NAD(P)-binding Rossmann-like Domain"/>
    <property type="match status" value="1"/>
</dbReference>
<dbReference type="PANTHER" id="PTHR42760:SF133">
    <property type="entry name" value="3-OXOACYL-[ACYL-CARRIER-PROTEIN] REDUCTASE"/>
    <property type="match status" value="1"/>
</dbReference>
<evidence type="ECO:0000313" key="3">
    <source>
        <dbReference type="EMBL" id="RJP59812.1"/>
    </source>
</evidence>
<comment type="similarity">
    <text evidence="1">Belongs to the short-chain dehydrogenases/reductases (SDR) family.</text>
</comment>
<dbReference type="PRINTS" id="PR00080">
    <property type="entry name" value="SDRFAMILY"/>
</dbReference>
<evidence type="ECO:0000256" key="2">
    <source>
        <dbReference type="ARBA" id="ARBA00023002"/>
    </source>
</evidence>
<dbReference type="Proteomes" id="UP000266426">
    <property type="component" value="Unassembled WGS sequence"/>
</dbReference>
<dbReference type="EMBL" id="QZJZ01000041">
    <property type="protein sequence ID" value="RJP59812.1"/>
    <property type="molecule type" value="Genomic_DNA"/>
</dbReference>
<dbReference type="SUPFAM" id="SSF51735">
    <property type="entry name" value="NAD(P)-binding Rossmann-fold domains"/>
    <property type="match status" value="1"/>
</dbReference>
<dbReference type="Pfam" id="PF13561">
    <property type="entry name" value="adh_short_C2"/>
    <property type="match status" value="1"/>
</dbReference>
<dbReference type="PRINTS" id="PR00081">
    <property type="entry name" value="GDHRDH"/>
</dbReference>
<dbReference type="GO" id="GO:0016616">
    <property type="term" value="F:oxidoreductase activity, acting on the CH-OH group of donors, NAD or NADP as acceptor"/>
    <property type="evidence" value="ECO:0007669"/>
    <property type="project" value="TreeGrafter"/>
</dbReference>
<organism evidence="3 4">
    <name type="scientific">Candidatus Auribacter fodinae</name>
    <dbReference type="NCBI Taxonomy" id="2093366"/>
    <lineage>
        <taxon>Bacteria</taxon>
        <taxon>Pseudomonadati</taxon>
        <taxon>Candidatus Auribacterota</taxon>
        <taxon>Candidatus Auribacteria</taxon>
        <taxon>Candidatus Auribacterales</taxon>
        <taxon>Candidatus Auribacteraceae</taxon>
        <taxon>Candidatus Auribacter</taxon>
    </lineage>
</organism>
<dbReference type="FunFam" id="3.40.50.720:FF:000084">
    <property type="entry name" value="Short-chain dehydrogenase reductase"/>
    <property type="match status" value="1"/>
</dbReference>
<gene>
    <name evidence="3" type="ORF">C4541_05355</name>
</gene>
<dbReference type="InterPro" id="IPR002347">
    <property type="entry name" value="SDR_fam"/>
</dbReference>
<accession>A0A3A4R4C7</accession>
<name>A0A3A4R4C7_9BACT</name>
<proteinExistence type="inferred from homology"/>
<comment type="caution">
    <text evidence="3">The sequence shown here is derived from an EMBL/GenBank/DDBJ whole genome shotgun (WGS) entry which is preliminary data.</text>
</comment>
<dbReference type="AlphaFoldDB" id="A0A3A4R4C7"/>
<sequence>MANSNLFDLSGKVAVVTGAAGQLGGEYVNTLFRAGAKVAAFDINFNSPKNSLPKTESDSFITVKVDITKKESIQDGLQRVIDVLGTPSILVNNAALDAPPNASEQDTGPFEDYPEKSWQAMLDVNVTGMFYCCQVIGGHMAKHGGGSIINISSIYGILSPDQRIYEYKSAEKPFFKPVAYSVTKSAVLNLTRYLATYWAGKNVRVNTLTLAGVFNNQDQTFLKNYIAKVPLGRMARQDEYNGAIVFLASGASSYMTGANMVLDGGYSCW</sequence>